<name>A0A1T5DTG1_9SPHN</name>
<keyword evidence="1" id="KW-0812">Transmembrane</keyword>
<dbReference type="AlphaFoldDB" id="A0A1T5DTG1"/>
<accession>A0A1T5DTG1</accession>
<keyword evidence="4" id="KW-1185">Reference proteome</keyword>
<dbReference type="SUPFAM" id="SSF46894">
    <property type="entry name" value="C-terminal effector domain of the bipartite response regulators"/>
    <property type="match status" value="1"/>
</dbReference>
<proteinExistence type="predicted"/>
<dbReference type="Gene3D" id="1.10.10.10">
    <property type="entry name" value="Winged helix-like DNA-binding domain superfamily/Winged helix DNA-binding domain"/>
    <property type="match status" value="1"/>
</dbReference>
<evidence type="ECO:0000259" key="2">
    <source>
        <dbReference type="PROSITE" id="PS50043"/>
    </source>
</evidence>
<dbReference type="Proteomes" id="UP000190044">
    <property type="component" value="Unassembled WGS sequence"/>
</dbReference>
<evidence type="ECO:0000313" key="3">
    <source>
        <dbReference type="EMBL" id="SKB74800.1"/>
    </source>
</evidence>
<dbReference type="InterPro" id="IPR000792">
    <property type="entry name" value="Tscrpt_reg_LuxR_C"/>
</dbReference>
<keyword evidence="1" id="KW-0472">Membrane</keyword>
<keyword evidence="1" id="KW-1133">Transmembrane helix</keyword>
<dbReference type="EMBL" id="FUYP01000016">
    <property type="protein sequence ID" value="SKB74800.1"/>
    <property type="molecule type" value="Genomic_DNA"/>
</dbReference>
<dbReference type="GO" id="GO:0003677">
    <property type="term" value="F:DNA binding"/>
    <property type="evidence" value="ECO:0007669"/>
    <property type="project" value="UniProtKB-KW"/>
</dbReference>
<evidence type="ECO:0000313" key="4">
    <source>
        <dbReference type="Proteomes" id="UP000190044"/>
    </source>
</evidence>
<dbReference type="InterPro" id="IPR016032">
    <property type="entry name" value="Sig_transdc_resp-reg_C-effctor"/>
</dbReference>
<protein>
    <submittedName>
        <fullName evidence="3">DNA-binding transcriptional regulator, CsgD family</fullName>
    </submittedName>
</protein>
<evidence type="ECO:0000256" key="1">
    <source>
        <dbReference type="SAM" id="Phobius"/>
    </source>
</evidence>
<reference evidence="4" key="1">
    <citation type="submission" date="2017-02" db="EMBL/GenBank/DDBJ databases">
        <authorList>
            <person name="Varghese N."/>
            <person name="Submissions S."/>
        </authorList>
    </citation>
    <scope>NUCLEOTIDE SEQUENCE [LARGE SCALE GENOMIC DNA]</scope>
    <source>
        <strain evidence="4">R11H</strain>
    </source>
</reference>
<dbReference type="PROSITE" id="PS50043">
    <property type="entry name" value="HTH_LUXR_2"/>
    <property type="match status" value="1"/>
</dbReference>
<dbReference type="SMART" id="SM00421">
    <property type="entry name" value="HTH_LUXR"/>
    <property type="match status" value="1"/>
</dbReference>
<organism evidence="3 4">
    <name type="scientific">Sphingopyxis flava</name>
    <dbReference type="NCBI Taxonomy" id="1507287"/>
    <lineage>
        <taxon>Bacteria</taxon>
        <taxon>Pseudomonadati</taxon>
        <taxon>Pseudomonadota</taxon>
        <taxon>Alphaproteobacteria</taxon>
        <taxon>Sphingomonadales</taxon>
        <taxon>Sphingomonadaceae</taxon>
        <taxon>Sphingopyxis</taxon>
    </lineage>
</organism>
<dbReference type="InterPro" id="IPR036388">
    <property type="entry name" value="WH-like_DNA-bd_sf"/>
</dbReference>
<gene>
    <name evidence="3" type="ORF">SAMN06295937_101624</name>
</gene>
<dbReference type="OrthoDB" id="7206433at2"/>
<feature type="domain" description="HTH luxR-type" evidence="2">
    <location>
        <begin position="11"/>
        <end position="76"/>
    </location>
</feature>
<dbReference type="CDD" id="cd06170">
    <property type="entry name" value="LuxR_C_like"/>
    <property type="match status" value="1"/>
</dbReference>
<dbReference type="GO" id="GO:0006355">
    <property type="term" value="P:regulation of DNA-templated transcription"/>
    <property type="evidence" value="ECO:0007669"/>
    <property type="project" value="InterPro"/>
</dbReference>
<dbReference type="Pfam" id="PF00196">
    <property type="entry name" value="GerE"/>
    <property type="match status" value="1"/>
</dbReference>
<dbReference type="RefSeq" id="WP_079639214.1">
    <property type="nucleotide sequence ID" value="NZ_FUYP01000016.1"/>
</dbReference>
<feature type="transmembrane region" description="Helical" evidence="1">
    <location>
        <begin position="142"/>
        <end position="163"/>
    </location>
</feature>
<sequence length="172" mass="18817">MTSPTDPIDDSAELWTRLTEKQRDCLDLLLEHKTSKEIARILDISKDTVDQRLKSARSALGTRNRAETAVLYGQLKGIYDQIVYDAAALPLQPQWVRSRFSDGDPPNLADLQDSSALPDIGSRPGSLFKDLGRHDHGIAARIGIYFGLLAVTILILLGGLGIAQGLEQLLSP</sequence>
<keyword evidence="3" id="KW-0238">DNA-binding</keyword>